<dbReference type="AlphaFoldDB" id="A0A848KSX4"/>
<feature type="compositionally biased region" description="Basic and acidic residues" evidence="1">
    <location>
        <begin position="680"/>
        <end position="705"/>
    </location>
</feature>
<proteinExistence type="predicted"/>
<comment type="caution">
    <text evidence="3">The sequence shown here is derived from an EMBL/GenBank/DDBJ whole genome shotgun (WGS) entry which is preliminary data.</text>
</comment>
<dbReference type="RefSeq" id="WP_170192127.1">
    <property type="nucleotide sequence ID" value="NZ_JABBNB010000001.1"/>
</dbReference>
<name>A0A848KSX4_9ACTN</name>
<organism evidence="3 4">
    <name type="scientific">Gordonia asplenii</name>
    <dbReference type="NCBI Taxonomy" id="2725283"/>
    <lineage>
        <taxon>Bacteria</taxon>
        <taxon>Bacillati</taxon>
        <taxon>Actinomycetota</taxon>
        <taxon>Actinomycetes</taxon>
        <taxon>Mycobacteriales</taxon>
        <taxon>Gordoniaceae</taxon>
        <taxon>Gordonia</taxon>
    </lineage>
</organism>
<keyword evidence="4" id="KW-1185">Reference proteome</keyword>
<feature type="compositionally biased region" description="Acidic residues" evidence="1">
    <location>
        <begin position="468"/>
        <end position="484"/>
    </location>
</feature>
<reference evidence="3 4" key="1">
    <citation type="submission" date="2020-04" db="EMBL/GenBank/DDBJ databases">
        <title>Gordonia sp. nov. TBRC 11910.</title>
        <authorList>
            <person name="Suriyachadkun C."/>
        </authorList>
    </citation>
    <scope>NUCLEOTIDE SEQUENCE [LARGE SCALE GENOMIC DNA]</scope>
    <source>
        <strain evidence="3 4">TBRC 11910</strain>
    </source>
</reference>
<feature type="region of interest" description="Disordered" evidence="1">
    <location>
        <begin position="160"/>
        <end position="179"/>
    </location>
</feature>
<dbReference type="Proteomes" id="UP000550729">
    <property type="component" value="Unassembled WGS sequence"/>
</dbReference>
<evidence type="ECO:0000256" key="1">
    <source>
        <dbReference type="SAM" id="MobiDB-lite"/>
    </source>
</evidence>
<evidence type="ECO:0000313" key="3">
    <source>
        <dbReference type="EMBL" id="NMN99602.1"/>
    </source>
</evidence>
<gene>
    <name evidence="3" type="ORF">HH308_00015</name>
</gene>
<feature type="region of interest" description="Disordered" evidence="1">
    <location>
        <begin position="404"/>
        <end position="549"/>
    </location>
</feature>
<sequence>MENAEGTATVAGGYRWLLSTPSAWPDAEPSALGLTEPESSDIGDLLAGALHDWRGEGFLVYHRYQLLAAMHRERVRPFEQRALRDYDHASHKAARTAFLDCASQIGMVLGISRGRAEGMLQEATDLLTRLPQVAERLRDGVISEDLARKIIERTDLIIDDDDDDDDDDDGADERHESSVLGEVDAAIAAELDRGAGAWSLHLVRDLADRIVFRSAPDAVRARREAAKSERRVWTANTGDDMGLIAATMSGERIRLSMESVRALANAVCPNDPRTTAQRNSDAVFALLNQLSFECSCDDPQSCSATVVNTADAPGSAVVPVKTKTVVHVVADKATVDGRESNPGFMDGHGVISGDYVRDLLDDPTTLVRPLGPDDELAVFLDALNNDDTLSNDDVAGDVGEADDAATGVYEGSTGDVESPRSGEASARAGDGTGTREHEADSDSPSHTTTRPQRMAQPTRSEHSGSSEPEPEPEPVEFEVTEPEPTETVPTEPEPTEPEATEPEVTEQEPVESEATEPEPTEPEPTEPEPTATGGEIVLPATQPHNPYRPSTALDTFIRIRDGYTLIPGNAHSAFHCDLDHWTEYRHHDPTAGGQTEPGNLGAKDRFGHNRKTHGDWVDDLIVDPDGRACPIFITPDAIVIEGRAGPGIDLFPGLARYRFTQPAASDRRKPGQPRPSCDPPRARTADKHAQRLAERERIRAARKEGTCVEPPAVRKLIAATLADIALGDPPF</sequence>
<evidence type="ECO:0000313" key="4">
    <source>
        <dbReference type="Proteomes" id="UP000550729"/>
    </source>
</evidence>
<evidence type="ECO:0000259" key="2">
    <source>
        <dbReference type="Pfam" id="PF02720"/>
    </source>
</evidence>
<feature type="compositionally biased region" description="Acidic residues" evidence="1">
    <location>
        <begin position="160"/>
        <end position="171"/>
    </location>
</feature>
<feature type="domain" description="DUF222" evidence="2">
    <location>
        <begin position="72"/>
        <end position="364"/>
    </location>
</feature>
<dbReference type="Pfam" id="PF02720">
    <property type="entry name" value="DUF222"/>
    <property type="match status" value="1"/>
</dbReference>
<feature type="region of interest" description="Disordered" evidence="1">
    <location>
        <begin position="661"/>
        <end position="705"/>
    </location>
</feature>
<feature type="compositionally biased region" description="Polar residues" evidence="1">
    <location>
        <begin position="442"/>
        <end position="458"/>
    </location>
</feature>
<dbReference type="EMBL" id="JABBNB010000001">
    <property type="protein sequence ID" value="NMN99602.1"/>
    <property type="molecule type" value="Genomic_DNA"/>
</dbReference>
<dbReference type="InterPro" id="IPR003870">
    <property type="entry name" value="DUF222"/>
</dbReference>
<feature type="compositionally biased region" description="Acidic residues" evidence="1">
    <location>
        <begin position="493"/>
        <end position="526"/>
    </location>
</feature>
<accession>A0A848KSX4</accession>
<protein>
    <submittedName>
        <fullName evidence="3">DUF222 domain-containing protein</fullName>
    </submittedName>
</protein>